<evidence type="ECO:0000313" key="2">
    <source>
        <dbReference type="EMBL" id="EJC97335.1"/>
    </source>
</evidence>
<keyword evidence="3" id="KW-1185">Reference proteome</keyword>
<name>R7SG01_FOMME</name>
<dbReference type="GeneID" id="18676071"/>
<accession>R7SG01</accession>
<evidence type="ECO:0000313" key="3">
    <source>
        <dbReference type="Proteomes" id="UP000053630"/>
    </source>
</evidence>
<organism evidence="2 3">
    <name type="scientific">Fomitiporia mediterranea (strain MF3/22)</name>
    <name type="common">Grapevine white-rot fungus</name>
    <dbReference type="NCBI Taxonomy" id="694068"/>
    <lineage>
        <taxon>Eukaryota</taxon>
        <taxon>Fungi</taxon>
        <taxon>Dikarya</taxon>
        <taxon>Basidiomycota</taxon>
        <taxon>Agaricomycotina</taxon>
        <taxon>Agaricomycetes</taxon>
        <taxon>Hymenochaetales</taxon>
        <taxon>Hymenochaetaceae</taxon>
        <taxon>Fomitiporia</taxon>
    </lineage>
</organism>
<proteinExistence type="predicted"/>
<dbReference type="EMBL" id="JH719033">
    <property type="protein sequence ID" value="EJC97335.1"/>
    <property type="molecule type" value="Genomic_DNA"/>
</dbReference>
<protein>
    <submittedName>
        <fullName evidence="2">Uncharacterized protein</fullName>
    </submittedName>
</protein>
<sequence length="64" mass="6709">MREPETLSSISPSSSPSTVIATDSSSGVTSSIVPEGTIMRQLAKDWTSTDLSAQVCYGDFHTGT</sequence>
<evidence type="ECO:0000256" key="1">
    <source>
        <dbReference type="SAM" id="MobiDB-lite"/>
    </source>
</evidence>
<feature type="region of interest" description="Disordered" evidence="1">
    <location>
        <begin position="1"/>
        <end position="32"/>
    </location>
</feature>
<dbReference type="AlphaFoldDB" id="R7SG01"/>
<feature type="compositionally biased region" description="Low complexity" evidence="1">
    <location>
        <begin position="8"/>
        <end position="17"/>
    </location>
</feature>
<gene>
    <name evidence="2" type="ORF">FOMMEDRAFT_163882</name>
</gene>
<reference evidence="3" key="1">
    <citation type="journal article" date="2012" name="Science">
        <title>The Paleozoic origin of enzymatic lignin decomposition reconstructed from 31 fungal genomes.</title>
        <authorList>
            <person name="Floudas D."/>
            <person name="Binder M."/>
            <person name="Riley R."/>
            <person name="Barry K."/>
            <person name="Blanchette R.A."/>
            <person name="Henrissat B."/>
            <person name="Martinez A.T."/>
            <person name="Otillar R."/>
            <person name="Spatafora J.W."/>
            <person name="Yadav J.S."/>
            <person name="Aerts A."/>
            <person name="Benoit I."/>
            <person name="Boyd A."/>
            <person name="Carlson A."/>
            <person name="Copeland A."/>
            <person name="Coutinho P.M."/>
            <person name="de Vries R.P."/>
            <person name="Ferreira P."/>
            <person name="Findley K."/>
            <person name="Foster B."/>
            <person name="Gaskell J."/>
            <person name="Glotzer D."/>
            <person name="Gorecki P."/>
            <person name="Heitman J."/>
            <person name="Hesse C."/>
            <person name="Hori C."/>
            <person name="Igarashi K."/>
            <person name="Jurgens J.A."/>
            <person name="Kallen N."/>
            <person name="Kersten P."/>
            <person name="Kohler A."/>
            <person name="Kuees U."/>
            <person name="Kumar T.K.A."/>
            <person name="Kuo A."/>
            <person name="LaButti K."/>
            <person name="Larrondo L.F."/>
            <person name="Lindquist E."/>
            <person name="Ling A."/>
            <person name="Lombard V."/>
            <person name="Lucas S."/>
            <person name="Lundell T."/>
            <person name="Martin R."/>
            <person name="McLaughlin D.J."/>
            <person name="Morgenstern I."/>
            <person name="Morin E."/>
            <person name="Murat C."/>
            <person name="Nagy L.G."/>
            <person name="Nolan M."/>
            <person name="Ohm R.A."/>
            <person name="Patyshakuliyeva A."/>
            <person name="Rokas A."/>
            <person name="Ruiz-Duenas F.J."/>
            <person name="Sabat G."/>
            <person name="Salamov A."/>
            <person name="Samejima M."/>
            <person name="Schmutz J."/>
            <person name="Slot J.C."/>
            <person name="St John F."/>
            <person name="Stenlid J."/>
            <person name="Sun H."/>
            <person name="Sun S."/>
            <person name="Syed K."/>
            <person name="Tsang A."/>
            <person name="Wiebenga A."/>
            <person name="Young D."/>
            <person name="Pisabarro A."/>
            <person name="Eastwood D.C."/>
            <person name="Martin F."/>
            <person name="Cullen D."/>
            <person name="Grigoriev I.V."/>
            <person name="Hibbett D.S."/>
        </authorList>
    </citation>
    <scope>NUCLEOTIDE SEQUENCE [LARGE SCALE GENOMIC DNA]</scope>
    <source>
        <strain evidence="3">MF3/22</strain>
    </source>
</reference>
<feature type="compositionally biased region" description="Polar residues" evidence="1">
    <location>
        <begin position="18"/>
        <end position="32"/>
    </location>
</feature>
<dbReference type="Proteomes" id="UP000053630">
    <property type="component" value="Unassembled WGS sequence"/>
</dbReference>
<dbReference type="KEGG" id="fme:FOMMEDRAFT_163882"/>
<dbReference type="RefSeq" id="XP_007272402.1">
    <property type="nucleotide sequence ID" value="XM_007272340.1"/>
</dbReference>